<evidence type="ECO:0000313" key="1">
    <source>
        <dbReference type="EMBL" id="PSC68241.1"/>
    </source>
</evidence>
<dbReference type="GO" id="GO:0006120">
    <property type="term" value="P:mitochondrial electron transport, NADH to ubiquinone"/>
    <property type="evidence" value="ECO:0007669"/>
    <property type="project" value="TreeGrafter"/>
</dbReference>
<gene>
    <name evidence="1" type="ORF">C2E20_8144</name>
</gene>
<organism evidence="1 2">
    <name type="scientific">Micractinium conductrix</name>
    <dbReference type="NCBI Taxonomy" id="554055"/>
    <lineage>
        <taxon>Eukaryota</taxon>
        <taxon>Viridiplantae</taxon>
        <taxon>Chlorophyta</taxon>
        <taxon>core chlorophytes</taxon>
        <taxon>Trebouxiophyceae</taxon>
        <taxon>Chlorellales</taxon>
        <taxon>Chlorellaceae</taxon>
        <taxon>Chlorella clade</taxon>
        <taxon>Micractinium</taxon>
    </lineage>
</organism>
<keyword evidence="2" id="KW-1185">Reference proteome</keyword>
<evidence type="ECO:0000313" key="2">
    <source>
        <dbReference type="Proteomes" id="UP000239649"/>
    </source>
</evidence>
<proteinExistence type="predicted"/>
<dbReference type="AlphaFoldDB" id="A0A2P6V2D6"/>
<accession>A0A2P6V2D6</accession>
<sequence length="153" mass="15706">MLARRLAAQAPAWAAAAAAAVGARGAATKAVSKAGAPSPSTEVGKDDITTTLPGQAFVGDLRSTSALCVGDGITTHTAKWLQGNHRSPLEYIQAAEPMKVHGLVVASNGSNDPALGCPVEYINLKGTTRENPAVCKYTGNKYYSDDWVGGGAH</sequence>
<dbReference type="PANTHER" id="PTHR13156:SF0">
    <property type="entry name" value="NADH DEHYDROGENASE [UBIQUINONE] IRON-SULFUR PROTEIN 6, MITOCHONDRIAL"/>
    <property type="match status" value="1"/>
</dbReference>
<dbReference type="STRING" id="554055.A0A2P6V2D6"/>
<dbReference type="PANTHER" id="PTHR13156">
    <property type="entry name" value="NADH-UBIQUINONE OXIDOREDUCTASE 13 KD-A SUBUNIT"/>
    <property type="match status" value="1"/>
</dbReference>
<name>A0A2P6V2D6_9CHLO</name>
<protein>
    <submittedName>
        <fullName evidence="1">NADH dehydrogenase [ubiquinone] iron-sulfur mitochondrial</fullName>
    </submittedName>
</protein>
<dbReference type="Proteomes" id="UP000239649">
    <property type="component" value="Unassembled WGS sequence"/>
</dbReference>
<dbReference type="OrthoDB" id="307899at2759"/>
<dbReference type="EMBL" id="LHPF02000039">
    <property type="protein sequence ID" value="PSC68241.1"/>
    <property type="molecule type" value="Genomic_DNA"/>
</dbReference>
<reference evidence="1 2" key="1">
    <citation type="journal article" date="2018" name="Plant J.">
        <title>Genome sequences of Chlorella sorokiniana UTEX 1602 and Micractinium conductrix SAG 241.80: implications to maltose excretion by a green alga.</title>
        <authorList>
            <person name="Arriola M.B."/>
            <person name="Velmurugan N."/>
            <person name="Zhang Y."/>
            <person name="Plunkett M.H."/>
            <person name="Hondzo H."/>
            <person name="Barney B.M."/>
        </authorList>
    </citation>
    <scope>NUCLEOTIDE SEQUENCE [LARGE SCALE GENOMIC DNA]</scope>
    <source>
        <strain evidence="1 2">SAG 241.80</strain>
    </source>
</reference>
<dbReference type="GO" id="GO:0005739">
    <property type="term" value="C:mitochondrion"/>
    <property type="evidence" value="ECO:0007669"/>
    <property type="project" value="GOC"/>
</dbReference>
<comment type="caution">
    <text evidence="1">The sequence shown here is derived from an EMBL/GenBank/DDBJ whole genome shotgun (WGS) entry which is preliminary data.</text>
</comment>